<feature type="compositionally biased region" description="Basic and acidic residues" evidence="1">
    <location>
        <begin position="265"/>
        <end position="288"/>
    </location>
</feature>
<dbReference type="AlphaFoldDB" id="A0A6A7B7Y5"/>
<reference evidence="2" key="1">
    <citation type="submission" date="2020-01" db="EMBL/GenBank/DDBJ databases">
        <authorList>
            <consortium name="DOE Joint Genome Institute"/>
            <person name="Haridas S."/>
            <person name="Albert R."/>
            <person name="Binder M."/>
            <person name="Bloem J."/>
            <person name="Labutti K."/>
            <person name="Salamov A."/>
            <person name="Andreopoulos B."/>
            <person name="Baker S.E."/>
            <person name="Barry K."/>
            <person name="Bills G."/>
            <person name="Bluhm B.H."/>
            <person name="Cannon C."/>
            <person name="Castanera R."/>
            <person name="Culley D.E."/>
            <person name="Daum C."/>
            <person name="Ezra D."/>
            <person name="Gonzalez J.B."/>
            <person name="Henrissat B."/>
            <person name="Kuo A."/>
            <person name="Liang C."/>
            <person name="Lipzen A."/>
            <person name="Lutzoni F."/>
            <person name="Magnuson J."/>
            <person name="Mondo S."/>
            <person name="Nolan M."/>
            <person name="Ohm R."/>
            <person name="Pangilinan J."/>
            <person name="Park H.-J."/>
            <person name="Ramirez L."/>
            <person name="Alfaro M."/>
            <person name="Sun H."/>
            <person name="Tritt A."/>
            <person name="Yoshinaga Y."/>
            <person name="Zwiers L.-H."/>
            <person name="Turgeon B.G."/>
            <person name="Goodwin S.B."/>
            <person name="Spatafora J.W."/>
            <person name="Crous P.W."/>
            <person name="Grigoriev I.V."/>
        </authorList>
    </citation>
    <scope>NUCLEOTIDE SEQUENCE</scope>
    <source>
        <strain evidence="2">IPT5</strain>
    </source>
</reference>
<feature type="compositionally biased region" description="Low complexity" evidence="1">
    <location>
        <begin position="1"/>
        <end position="10"/>
    </location>
</feature>
<feature type="compositionally biased region" description="Basic and acidic residues" evidence="1">
    <location>
        <begin position="302"/>
        <end position="318"/>
    </location>
</feature>
<dbReference type="OrthoDB" id="3791063at2759"/>
<feature type="compositionally biased region" description="Basic residues" evidence="1">
    <location>
        <begin position="189"/>
        <end position="231"/>
    </location>
</feature>
<feature type="region of interest" description="Disordered" evidence="1">
    <location>
        <begin position="1"/>
        <end position="378"/>
    </location>
</feature>
<dbReference type="Proteomes" id="UP000799423">
    <property type="component" value="Unassembled WGS sequence"/>
</dbReference>
<feature type="compositionally biased region" description="Low complexity" evidence="1">
    <location>
        <begin position="144"/>
        <end position="169"/>
    </location>
</feature>
<proteinExistence type="predicted"/>
<feature type="compositionally biased region" description="Pro residues" evidence="1">
    <location>
        <begin position="50"/>
        <end position="73"/>
    </location>
</feature>
<dbReference type="EMBL" id="MU006302">
    <property type="protein sequence ID" value="KAF2851352.1"/>
    <property type="molecule type" value="Genomic_DNA"/>
</dbReference>
<evidence type="ECO:0000313" key="3">
    <source>
        <dbReference type="Proteomes" id="UP000799423"/>
    </source>
</evidence>
<sequence>MNGGQQQRPMQQPPQPHTGQRMQAVQYPEQQPTRMTQHPNQVQGHAAGPNAPPPPPPPQPHPAMMDAPPPPPQMLREPHMQHPNHPPPPPQPARPQSRGPMHDMPGTFPPDVRRPNHRPFSEEDEDPRVLRAKKTRRKGSQVPSSSSSSSSSTSSTDSDAWESDSASSSPDHVRVRNVDEGYGYVEGHKRGRSHKQKKSRKDKSHRKAKGHHQSRSRSQSRNRGKAFRKRRDSGMIESPVISRRNSFSSKDNSPRLAHAQPNIHIHIDPNKVTEERVRDHDEARERRTGHSSSPTGHRKDPRRNEKLNGGHRMSRENSVDDGSGTDSYATSSAHTGSDSIFDKPERRLSVSQRRSHQKPYSLPQGGFNNPHPSHLYDDLDDVPSARYHHADDYPYNSTTKHDSYFKQPSYNMRPDLPHRRNTTGNPFDTTFFPPKPLRTSTFAAGMHGASFPFQQKRQSSEREEQEELRREFAEYLNFKREARDSQKRYTEREDVVERDLRDFNAHEYAEFLDWKKNNYSARRAPPLKRSSTDRHDLGMYNDDDFELRYSTTRRSPYNSFDRI</sequence>
<feature type="compositionally biased region" description="Basic residues" evidence="1">
    <location>
        <begin position="130"/>
        <end position="139"/>
    </location>
</feature>
<feature type="region of interest" description="Disordered" evidence="1">
    <location>
        <begin position="409"/>
        <end position="433"/>
    </location>
</feature>
<feature type="compositionally biased region" description="Pro residues" evidence="1">
    <location>
        <begin position="84"/>
        <end position="93"/>
    </location>
</feature>
<feature type="compositionally biased region" description="Polar residues" evidence="1">
    <location>
        <begin position="324"/>
        <end position="338"/>
    </location>
</feature>
<organism evidence="2 3">
    <name type="scientific">Plenodomus tracheiphilus IPT5</name>
    <dbReference type="NCBI Taxonomy" id="1408161"/>
    <lineage>
        <taxon>Eukaryota</taxon>
        <taxon>Fungi</taxon>
        <taxon>Dikarya</taxon>
        <taxon>Ascomycota</taxon>
        <taxon>Pezizomycotina</taxon>
        <taxon>Dothideomycetes</taxon>
        <taxon>Pleosporomycetidae</taxon>
        <taxon>Pleosporales</taxon>
        <taxon>Pleosporineae</taxon>
        <taxon>Leptosphaeriaceae</taxon>
        <taxon>Plenodomus</taxon>
    </lineage>
</organism>
<accession>A0A6A7B7Y5</accession>
<protein>
    <submittedName>
        <fullName evidence="2">Uncharacterized protein</fullName>
    </submittedName>
</protein>
<name>A0A6A7B7Y5_9PLEO</name>
<feature type="compositionally biased region" description="Polar residues" evidence="1">
    <location>
        <begin position="17"/>
        <end position="42"/>
    </location>
</feature>
<keyword evidence="3" id="KW-1185">Reference proteome</keyword>
<evidence type="ECO:0000313" key="2">
    <source>
        <dbReference type="EMBL" id="KAF2851352.1"/>
    </source>
</evidence>
<gene>
    <name evidence="2" type="ORF">T440DRAFT_467644</name>
</gene>
<evidence type="ECO:0000256" key="1">
    <source>
        <dbReference type="SAM" id="MobiDB-lite"/>
    </source>
</evidence>